<evidence type="ECO:0000313" key="1">
    <source>
        <dbReference type="EMBL" id="QQP93014.1"/>
    </source>
</evidence>
<geneLocation type="plasmid" evidence="1 2">
    <name>pTT6-1</name>
</geneLocation>
<dbReference type="Pfam" id="PF08856">
    <property type="entry name" value="DUF1826"/>
    <property type="match status" value="1"/>
</dbReference>
<reference evidence="1" key="1">
    <citation type="submission" date="2021-02" db="EMBL/GenBank/DDBJ databases">
        <title>Skermanella TT6 skin isolate.</title>
        <authorList>
            <person name="Lee K."/>
            <person name="Ganzorig M."/>
        </authorList>
    </citation>
    <scope>NUCLEOTIDE SEQUENCE</scope>
    <source>
        <strain evidence="1">TT6</strain>
    </source>
</reference>
<protein>
    <submittedName>
        <fullName evidence="1">DUF1826 domain-containing protein</fullName>
    </submittedName>
</protein>
<dbReference type="InterPro" id="IPR014955">
    <property type="entry name" value="DUF1826"/>
</dbReference>
<proteinExistence type="predicted"/>
<keyword evidence="2" id="KW-1185">Reference proteome</keyword>
<name>A0ABX7BF39_9PROT</name>
<accession>A0ABX7BF39</accession>
<dbReference type="EMBL" id="CP067421">
    <property type="protein sequence ID" value="QQP93014.1"/>
    <property type="molecule type" value="Genomic_DNA"/>
</dbReference>
<evidence type="ECO:0000313" key="2">
    <source>
        <dbReference type="Proteomes" id="UP000595197"/>
    </source>
</evidence>
<dbReference type="RefSeq" id="WP_201082356.1">
    <property type="nucleotide sequence ID" value="NZ_CP067421.1"/>
</dbReference>
<keyword evidence="1" id="KW-0614">Plasmid</keyword>
<gene>
    <name evidence="1" type="ORF">IGS68_27970</name>
</gene>
<sequence>MPRSLEAFIAEALDAAPAASLPRIHFAGTVRELRTELCQALDLHGFGPPWLSDWLAEDVHFLARMFEDLLGSGRMLVRLQAGADEGCRRFHAGDVRFRLVTAYRGPGLQWVEPRALAHLAPEEVLPTSAIRQLDRGWVAMMRGGSGATAEHPGLLHRSPPIAETGITPLVLTMDDAMSRGMA</sequence>
<dbReference type="Proteomes" id="UP000595197">
    <property type="component" value="Plasmid pTT6-1"/>
</dbReference>
<organism evidence="1 2">
    <name type="scientific">Skermanella cutis</name>
    <dbReference type="NCBI Taxonomy" id="2775420"/>
    <lineage>
        <taxon>Bacteria</taxon>
        <taxon>Pseudomonadati</taxon>
        <taxon>Pseudomonadota</taxon>
        <taxon>Alphaproteobacteria</taxon>
        <taxon>Rhodospirillales</taxon>
        <taxon>Azospirillaceae</taxon>
        <taxon>Skermanella</taxon>
    </lineage>
</organism>